<dbReference type="GeneID" id="36518157"/>
<keyword evidence="2" id="KW-0963">Cytoplasm</keyword>
<name>A0A2T0FPA2_9ASCO</name>
<keyword evidence="6" id="KW-1185">Reference proteome</keyword>
<evidence type="ECO:0000259" key="4">
    <source>
        <dbReference type="PROSITE" id="PS50830"/>
    </source>
</evidence>
<dbReference type="GO" id="GO:0031332">
    <property type="term" value="C:RNAi effector complex"/>
    <property type="evidence" value="ECO:0007669"/>
    <property type="project" value="InterPro"/>
</dbReference>
<gene>
    <name evidence="5" type="ORF">B9G98_04409</name>
</gene>
<dbReference type="PANTHER" id="PTHR12302:SF2">
    <property type="entry name" value="STAPHYLOCOCCAL NUCLEASE DOMAIN-CONTAINING PROTEIN 1"/>
    <property type="match status" value="1"/>
</dbReference>
<dbReference type="RefSeq" id="XP_024666734.1">
    <property type="nucleotide sequence ID" value="XM_024810966.1"/>
</dbReference>
<feature type="domain" description="TNase-like" evidence="4">
    <location>
        <begin position="154"/>
        <end position="293"/>
    </location>
</feature>
<dbReference type="GO" id="GO:0003723">
    <property type="term" value="F:RNA binding"/>
    <property type="evidence" value="ECO:0007669"/>
    <property type="project" value="TreeGrafter"/>
</dbReference>
<dbReference type="GO" id="GO:0005634">
    <property type="term" value="C:nucleus"/>
    <property type="evidence" value="ECO:0007669"/>
    <property type="project" value="TreeGrafter"/>
</dbReference>
<dbReference type="AlphaFoldDB" id="A0A2T0FPA2"/>
<dbReference type="GO" id="GO:0005829">
    <property type="term" value="C:cytosol"/>
    <property type="evidence" value="ECO:0007669"/>
    <property type="project" value="TreeGrafter"/>
</dbReference>
<dbReference type="Pfam" id="PF00565">
    <property type="entry name" value="SNase"/>
    <property type="match status" value="3"/>
</dbReference>
<comment type="caution">
    <text evidence="5">The sequence shown here is derived from an EMBL/GenBank/DDBJ whole genome shotgun (WGS) entry which is preliminary data.</text>
</comment>
<reference evidence="5 6" key="1">
    <citation type="submission" date="2017-04" db="EMBL/GenBank/DDBJ databases">
        <title>Genome sequencing of [Candida] sorbophila.</title>
        <authorList>
            <person name="Ahn J.O."/>
        </authorList>
    </citation>
    <scope>NUCLEOTIDE SEQUENCE [LARGE SCALE GENOMIC DNA]</scope>
    <source>
        <strain evidence="5 6">DS02</strain>
    </source>
</reference>
<dbReference type="GO" id="GO:0004518">
    <property type="term" value="F:nuclease activity"/>
    <property type="evidence" value="ECO:0007669"/>
    <property type="project" value="TreeGrafter"/>
</dbReference>
<evidence type="ECO:0000313" key="6">
    <source>
        <dbReference type="Proteomes" id="UP000238350"/>
    </source>
</evidence>
<protein>
    <submittedName>
        <fullName evidence="5">Nuclease domain-containing protein 1</fullName>
    </submittedName>
</protein>
<dbReference type="Gene3D" id="2.30.30.140">
    <property type="match status" value="1"/>
</dbReference>
<evidence type="ECO:0000313" key="5">
    <source>
        <dbReference type="EMBL" id="PRT56789.1"/>
    </source>
</evidence>
<dbReference type="Gene3D" id="2.40.50.90">
    <property type="match status" value="5"/>
</dbReference>
<keyword evidence="3" id="KW-0677">Repeat</keyword>
<dbReference type="OrthoDB" id="10023235at2759"/>
<feature type="domain" description="TNase-like" evidence="4">
    <location>
        <begin position="466"/>
        <end position="594"/>
    </location>
</feature>
<sequence length="835" mass="91225">MSARVKSVLSGDTVVLTPVDAAPTESNERLLSLAYVSSPRLNSNEQHGFESREALRTLLVGKPVQFRVLYSANNREYGDLRAPVFDSLVERSLSDGAVKLRDDAAVKPGYKELGARLEQAQLAAQASHKGVWAPDTKQVRQVGEVPEDLYGSKRQVPSIVEKIVSGDRIHLRTLMDKDFHYVGPALIAGIRAPRTAFNDSPGEPFGDVAKSFMVTRMLQRSVRAEFVAPSPGNPNIPLVNLIYPAGDIAALLLEQGLGYVADNQAALIGSDRLLTLRNAQRKAEQQAVNIWQRRTPKASSTSYEATVLRVVSSDTFVVKGDKGEKTVQLSSVRAPRKNDPAQAPFVNDAREFARKLLIGKAVTVHLDAVRPASEQFDERDLVTLALGSKNAAIEIIENGWATVVRHRRDDIDKSPFIDDLFAAEASAQEAKRGLFGNKPATAERLVDASETVVRARGYLATLERRGRVPAVVEYVHSGGRLKLAVPSENCTLTAVLAGVRVPRTNEPSGEAAMEFTNRLFNQRDVQAVFENVDKTGAFITKIYLPGKQVPLQVMLAQNGLADVHEGAANAAGLRDELDAVKEAAQKAKSGMWVDYVPTEPMANLQINKESTEEVADDRYEDAFCVGATAGAIVYQLASARDCYVKLRADMATFYNTAANTGVKFDKSPRRGEYVVAKVGQSYVRGRVVAFEQGQYTIDQLDLGRQVVLPQAQLRPLVPQFNVTAIPALCVVKPLAYLAVPPRDHLTDYVEYLNEKIVNKRIVAHTTPAGLVLFTDDSKAASDSVNSRLIDNGYTSVAKSAPKDATRAHLDDLQAAAMSDRIGMWQYGDPRDDDPL</sequence>
<dbReference type="SUPFAM" id="SSF63748">
    <property type="entry name" value="Tudor/PWWP/MBT"/>
    <property type="match status" value="1"/>
</dbReference>
<feature type="domain" description="TNase-like" evidence="4">
    <location>
        <begin position="1"/>
        <end position="134"/>
    </location>
</feature>
<comment type="subcellular location">
    <subcellularLocation>
        <location evidence="1">Cytoplasm</location>
    </subcellularLocation>
</comment>
<dbReference type="InterPro" id="IPR016685">
    <property type="entry name" value="Silence_cplx_Nase-comp_TudorSN"/>
</dbReference>
<dbReference type="SUPFAM" id="SSF50199">
    <property type="entry name" value="Staphylococcal nuclease"/>
    <property type="match status" value="5"/>
</dbReference>
<dbReference type="GO" id="GO:0006402">
    <property type="term" value="P:mRNA catabolic process"/>
    <property type="evidence" value="ECO:0007669"/>
    <property type="project" value="TreeGrafter"/>
</dbReference>
<accession>A0A2T0FPA2</accession>
<feature type="domain" description="TNase-like" evidence="4">
    <location>
        <begin position="301"/>
        <end position="437"/>
    </location>
</feature>
<dbReference type="PROSITE" id="PS50830">
    <property type="entry name" value="TNASE_3"/>
    <property type="match status" value="4"/>
</dbReference>
<evidence type="ECO:0000256" key="2">
    <source>
        <dbReference type="ARBA" id="ARBA00022490"/>
    </source>
</evidence>
<evidence type="ECO:0000256" key="1">
    <source>
        <dbReference type="ARBA" id="ARBA00004496"/>
    </source>
</evidence>
<dbReference type="SMART" id="SM00318">
    <property type="entry name" value="SNc"/>
    <property type="match status" value="4"/>
</dbReference>
<evidence type="ECO:0000256" key="3">
    <source>
        <dbReference type="ARBA" id="ARBA00022737"/>
    </source>
</evidence>
<dbReference type="EMBL" id="NDIQ01000022">
    <property type="protein sequence ID" value="PRT56789.1"/>
    <property type="molecule type" value="Genomic_DNA"/>
</dbReference>
<dbReference type="InterPro" id="IPR016071">
    <property type="entry name" value="Staphylococal_nuclease_OB-fold"/>
</dbReference>
<proteinExistence type="predicted"/>
<dbReference type="PIRSF" id="PIRSF017179">
    <property type="entry name" value="RISC-Tudor-SN"/>
    <property type="match status" value="1"/>
</dbReference>
<organism evidence="5 6">
    <name type="scientific">Wickerhamiella sorbophila</name>
    <dbReference type="NCBI Taxonomy" id="45607"/>
    <lineage>
        <taxon>Eukaryota</taxon>
        <taxon>Fungi</taxon>
        <taxon>Dikarya</taxon>
        <taxon>Ascomycota</taxon>
        <taxon>Saccharomycotina</taxon>
        <taxon>Dipodascomycetes</taxon>
        <taxon>Dipodascales</taxon>
        <taxon>Trichomonascaceae</taxon>
        <taxon>Wickerhamiella</taxon>
    </lineage>
</organism>
<dbReference type="GO" id="GO:0031047">
    <property type="term" value="P:regulatory ncRNA-mediated gene silencing"/>
    <property type="evidence" value="ECO:0007669"/>
    <property type="project" value="InterPro"/>
</dbReference>
<dbReference type="PANTHER" id="PTHR12302">
    <property type="entry name" value="EBNA2 BINDING PROTEIN P100"/>
    <property type="match status" value="1"/>
</dbReference>
<dbReference type="STRING" id="45607.A0A2T0FPA2"/>
<dbReference type="Proteomes" id="UP000238350">
    <property type="component" value="Unassembled WGS sequence"/>
</dbReference>
<dbReference type="InterPro" id="IPR035437">
    <property type="entry name" value="SNase_OB-fold_sf"/>
</dbReference>